<keyword evidence="11" id="KW-1185">Reference proteome</keyword>
<dbReference type="RefSeq" id="WP_123214420.1">
    <property type="nucleotide sequence ID" value="NZ_RJTM01000011.1"/>
</dbReference>
<reference evidence="10 11" key="1">
    <citation type="submission" date="2018-10" db="EMBL/GenBank/DDBJ databases">
        <title>Sinomicrobium pectinilyticum sp. nov., a pectinase-producing bacterium isolated from alkaline and saline soil, and emended description of the genus Sinomicrobium.</title>
        <authorList>
            <person name="Cheng B."/>
            <person name="Li C."/>
            <person name="Lai Q."/>
            <person name="Du M."/>
            <person name="Shao Z."/>
            <person name="Xu P."/>
            <person name="Yang C."/>
        </authorList>
    </citation>
    <scope>NUCLEOTIDE SEQUENCE [LARGE SCALE GENOMIC DNA]</scope>
    <source>
        <strain evidence="10 11">5DNS001</strain>
    </source>
</reference>
<dbReference type="Pfam" id="PF03306">
    <property type="entry name" value="AAL_decarboxy"/>
    <property type="match status" value="1"/>
</dbReference>
<dbReference type="AlphaFoldDB" id="A0A3N0F0G2"/>
<gene>
    <name evidence="10" type="primary">budA</name>
    <name evidence="10" type="ORF">ED312_02490</name>
</gene>
<dbReference type="PIRSF" id="PIRSF001332">
    <property type="entry name" value="Acetolac_decarb"/>
    <property type="match status" value="1"/>
</dbReference>
<evidence type="ECO:0000313" key="11">
    <source>
        <dbReference type="Proteomes" id="UP000267469"/>
    </source>
</evidence>
<evidence type="ECO:0000256" key="5">
    <source>
        <dbReference type="ARBA" id="ARBA00020164"/>
    </source>
</evidence>
<comment type="catalytic activity">
    <reaction evidence="1 9">
        <text>(2S)-2-acetolactate + H(+) = (R)-acetoin + CO2</text>
        <dbReference type="Rhea" id="RHEA:21580"/>
        <dbReference type="ChEBI" id="CHEBI:15378"/>
        <dbReference type="ChEBI" id="CHEBI:15686"/>
        <dbReference type="ChEBI" id="CHEBI:16526"/>
        <dbReference type="ChEBI" id="CHEBI:58476"/>
        <dbReference type="EC" id="4.1.1.5"/>
    </reaction>
</comment>
<evidence type="ECO:0000256" key="2">
    <source>
        <dbReference type="ARBA" id="ARBA00005170"/>
    </source>
</evidence>
<evidence type="ECO:0000256" key="9">
    <source>
        <dbReference type="PIRNR" id="PIRNR001332"/>
    </source>
</evidence>
<evidence type="ECO:0000256" key="7">
    <source>
        <dbReference type="ARBA" id="ARBA00023061"/>
    </source>
</evidence>
<evidence type="ECO:0000256" key="4">
    <source>
        <dbReference type="ARBA" id="ARBA00013204"/>
    </source>
</evidence>
<dbReference type="PANTHER" id="PTHR35524">
    <property type="entry name" value="ALPHA-ACETOLACTATE DECARBOXYLASE"/>
    <property type="match status" value="1"/>
</dbReference>
<dbReference type="InterPro" id="IPR005128">
    <property type="entry name" value="Acetolactate_a_deCO2ase"/>
</dbReference>
<comment type="pathway">
    <text evidence="2 9">Polyol metabolism; (R,R)-butane-2,3-diol biosynthesis; (R,R)-butane-2,3-diol from pyruvate: step 2/3.</text>
</comment>
<evidence type="ECO:0000256" key="1">
    <source>
        <dbReference type="ARBA" id="ARBA00001784"/>
    </source>
</evidence>
<dbReference type="GO" id="GO:0047605">
    <property type="term" value="F:acetolactate decarboxylase activity"/>
    <property type="evidence" value="ECO:0007669"/>
    <property type="project" value="UniProtKB-UniRule"/>
</dbReference>
<dbReference type="PANTHER" id="PTHR35524:SF1">
    <property type="entry name" value="ALPHA-ACETOLACTATE DECARBOXYLASE"/>
    <property type="match status" value="1"/>
</dbReference>
<dbReference type="EC" id="4.1.1.5" evidence="4 9"/>
<dbReference type="SUPFAM" id="SSF117856">
    <property type="entry name" value="AF0104/ALDC/Ptd012-like"/>
    <property type="match status" value="1"/>
</dbReference>
<protein>
    <recommendedName>
        <fullName evidence="5 9">Alpha-acetolactate decarboxylase</fullName>
        <ecNumber evidence="4 9">4.1.1.5</ecNumber>
    </recommendedName>
</protein>
<comment type="similarity">
    <text evidence="3 9">Belongs to the alpha-acetolactate decarboxylase family.</text>
</comment>
<sequence>MTDSYFRTTVFVLMACLGYTGCTTVEKTESPESITVKSNNGEYPDYLYQYSIIDALLSGVYDGDLSVGELRKKGNLGIGGFNRLDGELYMNEGEVYKIRYDGSVHKVPDTEKMPVAFVKHFQADTIFTLIQKGMDYENFKSRLKSLLNCNEMYAIRISGIFPEMLTRAPAPGKKPYPPLAEHLKENQYEFGLEDTEGTAVGFCLPAYMGRVNVPGFHLHYLSDDETSGGHVLDFVADSLYVEIDKASGFVVQSPDDERFLRADLQKDRKKEIEEIE</sequence>
<dbReference type="Gene3D" id="3.30.1330.80">
    <property type="entry name" value="Hypothetical protein, similar to alpha- acetolactate decarboxylase, domain 2"/>
    <property type="match status" value="2"/>
</dbReference>
<organism evidence="10 11">
    <name type="scientific">Sinomicrobium pectinilyticum</name>
    <dbReference type="NCBI Taxonomy" id="1084421"/>
    <lineage>
        <taxon>Bacteria</taxon>
        <taxon>Pseudomonadati</taxon>
        <taxon>Bacteroidota</taxon>
        <taxon>Flavobacteriia</taxon>
        <taxon>Flavobacteriales</taxon>
        <taxon>Flavobacteriaceae</taxon>
        <taxon>Sinomicrobium</taxon>
    </lineage>
</organism>
<dbReference type="NCBIfam" id="TIGR01252">
    <property type="entry name" value="acetolac_decarb"/>
    <property type="match status" value="1"/>
</dbReference>
<dbReference type="Proteomes" id="UP000267469">
    <property type="component" value="Unassembled WGS sequence"/>
</dbReference>
<dbReference type="EMBL" id="RJTM01000011">
    <property type="protein sequence ID" value="RNL93509.1"/>
    <property type="molecule type" value="Genomic_DNA"/>
</dbReference>
<comment type="caution">
    <text evidence="10">The sequence shown here is derived from an EMBL/GenBank/DDBJ whole genome shotgun (WGS) entry which is preliminary data.</text>
</comment>
<accession>A0A3N0F0G2</accession>
<keyword evidence="6 9" id="KW-0210">Decarboxylase</keyword>
<dbReference type="OrthoDB" id="8612680at2"/>
<dbReference type="GO" id="GO:0045151">
    <property type="term" value="P:acetoin biosynthetic process"/>
    <property type="evidence" value="ECO:0007669"/>
    <property type="project" value="UniProtKB-UniRule"/>
</dbReference>
<evidence type="ECO:0000256" key="3">
    <source>
        <dbReference type="ARBA" id="ARBA00007106"/>
    </source>
</evidence>
<dbReference type="UniPathway" id="UPA00626">
    <property type="reaction ID" value="UER00678"/>
</dbReference>
<name>A0A3N0F0G2_SINP1</name>
<proteinExistence type="inferred from homology"/>
<dbReference type="CDD" id="cd17299">
    <property type="entry name" value="acetolactate_decarboxylase"/>
    <property type="match status" value="1"/>
</dbReference>
<keyword evidence="7 9" id="KW-0005">Acetoin biosynthesis</keyword>
<evidence type="ECO:0000256" key="8">
    <source>
        <dbReference type="ARBA" id="ARBA00023239"/>
    </source>
</evidence>
<evidence type="ECO:0000313" key="10">
    <source>
        <dbReference type="EMBL" id="RNL93509.1"/>
    </source>
</evidence>
<evidence type="ECO:0000256" key="6">
    <source>
        <dbReference type="ARBA" id="ARBA00022793"/>
    </source>
</evidence>
<keyword evidence="8 9" id="KW-0456">Lyase</keyword>